<dbReference type="PANTHER" id="PTHR16305">
    <property type="entry name" value="TESTICULAR SOLUBLE ADENYLYL CYCLASE"/>
    <property type="match status" value="1"/>
</dbReference>
<dbReference type="PROSITE" id="PS50043">
    <property type="entry name" value="HTH_LUXR_2"/>
    <property type="match status" value="1"/>
</dbReference>
<dbReference type="EMBL" id="JACCFS010000001">
    <property type="protein sequence ID" value="NYJ37173.1"/>
    <property type="molecule type" value="Genomic_DNA"/>
</dbReference>
<dbReference type="InterPro" id="IPR016032">
    <property type="entry name" value="Sig_transdc_resp-reg_C-effctor"/>
</dbReference>
<keyword evidence="2" id="KW-0067">ATP-binding</keyword>
<dbReference type="AlphaFoldDB" id="A0A7Z0JC89"/>
<dbReference type="SUPFAM" id="SSF46894">
    <property type="entry name" value="C-terminal effector domain of the bipartite response regulators"/>
    <property type="match status" value="1"/>
</dbReference>
<dbReference type="InterPro" id="IPR000792">
    <property type="entry name" value="Tscrpt_reg_LuxR_C"/>
</dbReference>
<dbReference type="PANTHER" id="PTHR16305:SF35">
    <property type="entry name" value="TRANSCRIPTIONAL ACTIVATOR DOMAIN"/>
    <property type="match status" value="1"/>
</dbReference>
<dbReference type="SMART" id="SM00421">
    <property type="entry name" value="HTH_LUXR"/>
    <property type="match status" value="1"/>
</dbReference>
<keyword evidence="4" id="KW-0238">DNA-binding</keyword>
<gene>
    <name evidence="4" type="ORF">HNR10_005054</name>
</gene>
<dbReference type="Gene3D" id="1.25.40.10">
    <property type="entry name" value="Tetratricopeptide repeat domain"/>
    <property type="match status" value="2"/>
</dbReference>
<dbReference type="Pfam" id="PF13191">
    <property type="entry name" value="AAA_16"/>
    <property type="match status" value="1"/>
</dbReference>
<evidence type="ECO:0000313" key="4">
    <source>
        <dbReference type="EMBL" id="NYJ37173.1"/>
    </source>
</evidence>
<sequence length="999" mass="108503">MPQLVQACPVFVGRERPLRILGEHAERSHRESSGMVLVGGDAGVGKSRLVGEFTAALDTGAVYTGGCLQLGVDGLSYAPFTAVLRQVLRERGPEAFEAAAPGGVGEFARLLPELGEAPGDRRENRGILFEQVLRLFTQAALDTPLTVVLEDLHWADGATRDLLVFLVRNLDLPGILIIGTYRSDDLHRTHPLRRLLPELERAPNVLGLRLEPLTREEVGRQAAAIRGSELPPEKLDTLYRRTDGIPLFVESLASDDACATGENPDVPEQFRDLLLEPLHRFDDTALAVLRVASVGAVSESIEHEILYHAAGLPEHDLERALHTLVDANVLRAGRTDYRFRHALLRDAVHEEILPGPHSRLHLRFAQLIDEYPDAVPADRRAAEQAHHFLAAQDLPRALQAAWWAARRAGDTLAFSEELDMLERVLDMWDRVPDAGERVEGRTWAQVVSSAAAAALEARRPKRARELAEEALATLTGDADDDHTLTVRAELLRRRGQARAQLLSGGGVEDLVRALELHPPHMPEYGLLLSILAKESLLHRVDREPSPDQLQLRELAERGLTARRLAESAVEISASGRGGDVCAAADARITLGGISLAEGDLETGRPLFLEGIARSRRTNDPNLEARGVGNMAHFLRELGRHEEGLVVLEDALERHRALGWASVHSHFNHQNRAEIHFELGDLATAREIVEGVLRTRPSDKQRVYIASVLMRVAVAQGDIATAQAWVRPMLEQETLRAHRMNIVQLAALGILDTRLAEDRLDTALELAQGLLEELELEAAPGYSWPMADLVSEAVRRGAAPGRAPATVEHAARVRALTVKVADLMPVHGPVQRAHRAAVTARTAESEGADRPALLEHWSAAVLAWEDTPLRLHLAEARLRAAEAAVASGERERAAEWTRQVFEAATACGAAPLAGAAADLARRLGTGLGGGSAPPPSPAGLTARELEVTRLLASGRTNAQIAAELFISPKTASVHVSNILAKLQVANRAAAGARARELGLA</sequence>
<organism evidence="4 5">
    <name type="scientific">Nocardiopsis aegyptia</name>
    <dbReference type="NCBI Taxonomy" id="220378"/>
    <lineage>
        <taxon>Bacteria</taxon>
        <taxon>Bacillati</taxon>
        <taxon>Actinomycetota</taxon>
        <taxon>Actinomycetes</taxon>
        <taxon>Streptosporangiales</taxon>
        <taxon>Nocardiopsidaceae</taxon>
        <taxon>Nocardiopsis</taxon>
    </lineage>
</organism>
<dbReference type="SUPFAM" id="SSF48452">
    <property type="entry name" value="TPR-like"/>
    <property type="match status" value="1"/>
</dbReference>
<keyword evidence="1" id="KW-0547">Nucleotide-binding</keyword>
<dbReference type="GO" id="GO:0004016">
    <property type="term" value="F:adenylate cyclase activity"/>
    <property type="evidence" value="ECO:0007669"/>
    <property type="project" value="TreeGrafter"/>
</dbReference>
<accession>A0A7Z0JC89</accession>
<dbReference type="GO" id="GO:0006355">
    <property type="term" value="P:regulation of DNA-templated transcription"/>
    <property type="evidence" value="ECO:0007669"/>
    <property type="project" value="InterPro"/>
</dbReference>
<feature type="domain" description="HTH luxR-type" evidence="3">
    <location>
        <begin position="932"/>
        <end position="997"/>
    </location>
</feature>
<dbReference type="Proteomes" id="UP000572051">
    <property type="component" value="Unassembled WGS sequence"/>
</dbReference>
<proteinExistence type="predicted"/>
<dbReference type="Gene3D" id="1.10.10.10">
    <property type="entry name" value="Winged helix-like DNA-binding domain superfamily/Winged helix DNA-binding domain"/>
    <property type="match status" value="1"/>
</dbReference>
<dbReference type="Pfam" id="PF00196">
    <property type="entry name" value="GerE"/>
    <property type="match status" value="1"/>
</dbReference>
<reference evidence="4 5" key="1">
    <citation type="submission" date="2020-07" db="EMBL/GenBank/DDBJ databases">
        <title>Sequencing the genomes of 1000 actinobacteria strains.</title>
        <authorList>
            <person name="Klenk H.-P."/>
        </authorList>
    </citation>
    <scope>NUCLEOTIDE SEQUENCE [LARGE SCALE GENOMIC DNA]</scope>
    <source>
        <strain evidence="4 5">DSM 44442</strain>
    </source>
</reference>
<name>A0A7Z0JC89_9ACTN</name>
<dbReference type="SUPFAM" id="SSF52540">
    <property type="entry name" value="P-loop containing nucleoside triphosphate hydrolases"/>
    <property type="match status" value="1"/>
</dbReference>
<dbReference type="InterPro" id="IPR011990">
    <property type="entry name" value="TPR-like_helical_dom_sf"/>
</dbReference>
<dbReference type="CDD" id="cd06170">
    <property type="entry name" value="LuxR_C_like"/>
    <property type="match status" value="1"/>
</dbReference>
<evidence type="ECO:0000256" key="1">
    <source>
        <dbReference type="ARBA" id="ARBA00022741"/>
    </source>
</evidence>
<dbReference type="InterPro" id="IPR036388">
    <property type="entry name" value="WH-like_DNA-bd_sf"/>
</dbReference>
<dbReference type="PRINTS" id="PR00038">
    <property type="entry name" value="HTHLUXR"/>
</dbReference>
<protein>
    <submittedName>
        <fullName evidence="4">DNA-binding CsgD family transcriptional regulator</fullName>
    </submittedName>
</protein>
<dbReference type="InterPro" id="IPR041664">
    <property type="entry name" value="AAA_16"/>
</dbReference>
<dbReference type="InterPro" id="IPR027417">
    <property type="entry name" value="P-loop_NTPase"/>
</dbReference>
<evidence type="ECO:0000313" key="5">
    <source>
        <dbReference type="Proteomes" id="UP000572051"/>
    </source>
</evidence>
<keyword evidence="5" id="KW-1185">Reference proteome</keyword>
<evidence type="ECO:0000256" key="2">
    <source>
        <dbReference type="ARBA" id="ARBA00022840"/>
    </source>
</evidence>
<comment type="caution">
    <text evidence="4">The sequence shown here is derived from an EMBL/GenBank/DDBJ whole genome shotgun (WGS) entry which is preliminary data.</text>
</comment>
<dbReference type="GO" id="GO:0005737">
    <property type="term" value="C:cytoplasm"/>
    <property type="evidence" value="ECO:0007669"/>
    <property type="project" value="TreeGrafter"/>
</dbReference>
<dbReference type="GO" id="GO:0005524">
    <property type="term" value="F:ATP binding"/>
    <property type="evidence" value="ECO:0007669"/>
    <property type="project" value="UniProtKB-KW"/>
</dbReference>
<evidence type="ECO:0000259" key="3">
    <source>
        <dbReference type="PROSITE" id="PS50043"/>
    </source>
</evidence>
<dbReference type="GO" id="GO:0003677">
    <property type="term" value="F:DNA binding"/>
    <property type="evidence" value="ECO:0007669"/>
    <property type="project" value="UniProtKB-KW"/>
</dbReference>